<evidence type="ECO:0000256" key="5">
    <source>
        <dbReference type="SAM" id="MobiDB-lite"/>
    </source>
</evidence>
<dbReference type="SUPFAM" id="SSF52540">
    <property type="entry name" value="P-loop containing nucleoside triphosphate hydrolases"/>
    <property type="match status" value="1"/>
</dbReference>
<dbReference type="InterPro" id="IPR025944">
    <property type="entry name" value="Sigma_54_int_dom_CS"/>
</dbReference>
<dbReference type="Pfam" id="PF06505">
    <property type="entry name" value="XylR_N"/>
    <property type="match status" value="1"/>
</dbReference>
<sequence>MTPVKRLRLEEPPGEGPGNEASARRNIADLVARLRFSPEEGHIWLDDTRMVLLDMPALTTLRRELVTELGIGKAREILMRIGHASGTRAAITAMKVRCDRPDIDTFLVGPQLHGLEGMVQVEPVRIEADVERGHYYSELIWRHSAEAEAHLSSFGVSAEPICWSQLGYASGYTSAFMERPILFKEVECVACGAPHCRIVGRPLSEWELSEQSHFPGRSVAPLPRAAVAGNEMVGASPGFVAAWHLLQRAAPVRTSVLLLGETGVGKEIFAKALHRASPRGEREFFAVNCAALSETLLEGELFGAERGAFTGATHSRAGWFEAANGSTLFLDEIGTLNLSAQAKLLRVLQEGEVTRVGSTQKRRIDVRLVCATNMDLNELVAKGQFRADLLHRINVFPIRIPPLRDRRDDIPSLIGRFLARFNEQMDRHVPGFTPRAVDALLQYAFPGNVRELENMIERAVVIALKDEPIDVFHLFSDHRILERRLLAPGVDGRLDERLDEADSKGLDERLADELVQVASLKDVESSLVAAALRRSGNNISQAARMLGLTRAEMRHRLQPTTLRGH</sequence>
<feature type="domain" description="Sigma-54 factor interaction" evidence="6">
    <location>
        <begin position="232"/>
        <end position="461"/>
    </location>
</feature>
<feature type="region of interest" description="Disordered" evidence="5">
    <location>
        <begin position="1"/>
        <end position="23"/>
    </location>
</feature>
<dbReference type="InterPro" id="IPR004096">
    <property type="entry name" value="V4R"/>
</dbReference>
<dbReference type="Pfam" id="PF02954">
    <property type="entry name" value="HTH_8"/>
    <property type="match status" value="1"/>
</dbReference>
<keyword evidence="3" id="KW-0805">Transcription regulation</keyword>
<dbReference type="InterPro" id="IPR058031">
    <property type="entry name" value="AAA_lid_NorR"/>
</dbReference>
<dbReference type="Proteomes" id="UP000295341">
    <property type="component" value="Unassembled WGS sequence"/>
</dbReference>
<dbReference type="Gene3D" id="1.10.8.60">
    <property type="match status" value="1"/>
</dbReference>
<keyword evidence="8" id="KW-1185">Reference proteome</keyword>
<dbReference type="SUPFAM" id="SSF46689">
    <property type="entry name" value="Homeodomain-like"/>
    <property type="match status" value="1"/>
</dbReference>
<dbReference type="SMART" id="SM00382">
    <property type="entry name" value="AAA"/>
    <property type="match status" value="1"/>
</dbReference>
<dbReference type="Pfam" id="PF25601">
    <property type="entry name" value="AAA_lid_14"/>
    <property type="match status" value="1"/>
</dbReference>
<dbReference type="GO" id="GO:0043565">
    <property type="term" value="F:sequence-specific DNA binding"/>
    <property type="evidence" value="ECO:0007669"/>
    <property type="project" value="InterPro"/>
</dbReference>
<dbReference type="Gene3D" id="1.10.10.60">
    <property type="entry name" value="Homeodomain-like"/>
    <property type="match status" value="1"/>
</dbReference>
<dbReference type="Pfam" id="PF02830">
    <property type="entry name" value="V4R"/>
    <property type="match status" value="1"/>
</dbReference>
<reference evidence="7 8" key="1">
    <citation type="submission" date="2019-03" db="EMBL/GenBank/DDBJ databases">
        <title>Genomic Encyclopedia of Type Strains, Phase IV (KMG-IV): sequencing the most valuable type-strain genomes for metagenomic binning, comparative biology and taxonomic classification.</title>
        <authorList>
            <person name="Goeker M."/>
        </authorList>
    </citation>
    <scope>NUCLEOTIDE SEQUENCE [LARGE SCALE GENOMIC DNA]</scope>
    <source>
        <strain evidence="7 8">DSM 26377</strain>
    </source>
</reference>
<evidence type="ECO:0000259" key="6">
    <source>
        <dbReference type="PROSITE" id="PS50045"/>
    </source>
</evidence>
<evidence type="ECO:0000313" key="8">
    <source>
        <dbReference type="Proteomes" id="UP000295341"/>
    </source>
</evidence>
<dbReference type="PANTHER" id="PTHR32071">
    <property type="entry name" value="TRANSCRIPTIONAL REGULATORY PROTEIN"/>
    <property type="match status" value="1"/>
</dbReference>
<protein>
    <submittedName>
        <fullName evidence="7">Regulatory Fis family protein</fullName>
    </submittedName>
</protein>
<dbReference type="InterPro" id="IPR025662">
    <property type="entry name" value="Sigma_54_int_dom_ATP-bd_1"/>
</dbReference>
<dbReference type="Gene3D" id="3.30.1380.20">
    <property type="entry name" value="Trafficking protein particle complex subunit 3"/>
    <property type="match status" value="1"/>
</dbReference>
<dbReference type="CDD" id="cd00009">
    <property type="entry name" value="AAA"/>
    <property type="match status" value="1"/>
</dbReference>
<dbReference type="PROSITE" id="PS00688">
    <property type="entry name" value="SIGMA54_INTERACT_3"/>
    <property type="match status" value="1"/>
</dbReference>
<dbReference type="InterPro" id="IPR003593">
    <property type="entry name" value="AAA+_ATPase"/>
</dbReference>
<keyword evidence="2" id="KW-0067">ATP-binding</keyword>
<dbReference type="SUPFAM" id="SSF111126">
    <property type="entry name" value="Ligand-binding domain in the NO signalling and Golgi transport"/>
    <property type="match status" value="1"/>
</dbReference>
<dbReference type="PROSITE" id="PS00675">
    <property type="entry name" value="SIGMA54_INTERACT_1"/>
    <property type="match status" value="1"/>
</dbReference>
<comment type="caution">
    <text evidence="7">The sequence shown here is derived from an EMBL/GenBank/DDBJ whole genome shotgun (WGS) entry which is preliminary data.</text>
</comment>
<dbReference type="InterPro" id="IPR002197">
    <property type="entry name" value="HTH_Fis"/>
</dbReference>
<keyword evidence="1" id="KW-0547">Nucleotide-binding</keyword>
<dbReference type="InterPro" id="IPR009057">
    <property type="entry name" value="Homeodomain-like_sf"/>
</dbReference>
<dbReference type="AlphaFoldDB" id="A0A4S3K0P5"/>
<proteinExistence type="predicted"/>
<accession>A0A4S3K0P5</accession>
<dbReference type="InterPro" id="IPR002078">
    <property type="entry name" value="Sigma_54_int"/>
</dbReference>
<evidence type="ECO:0000256" key="1">
    <source>
        <dbReference type="ARBA" id="ARBA00022741"/>
    </source>
</evidence>
<dbReference type="EMBL" id="SOBT01000009">
    <property type="protein sequence ID" value="TDU28554.1"/>
    <property type="molecule type" value="Genomic_DNA"/>
</dbReference>
<evidence type="ECO:0000256" key="2">
    <source>
        <dbReference type="ARBA" id="ARBA00022840"/>
    </source>
</evidence>
<dbReference type="SMART" id="SM00989">
    <property type="entry name" value="V4R"/>
    <property type="match status" value="1"/>
</dbReference>
<dbReference type="PROSITE" id="PS50045">
    <property type="entry name" value="SIGMA54_INTERACT_4"/>
    <property type="match status" value="1"/>
</dbReference>
<dbReference type="GO" id="GO:0006355">
    <property type="term" value="P:regulation of DNA-templated transcription"/>
    <property type="evidence" value="ECO:0007669"/>
    <property type="project" value="InterPro"/>
</dbReference>
<gene>
    <name evidence="7" type="ORF">DFR24_2927</name>
</gene>
<dbReference type="FunFam" id="3.40.50.300:FF:000006">
    <property type="entry name" value="DNA-binding transcriptional regulator NtrC"/>
    <property type="match status" value="1"/>
</dbReference>
<evidence type="ECO:0000256" key="4">
    <source>
        <dbReference type="ARBA" id="ARBA00023163"/>
    </source>
</evidence>
<name>A0A4S3K0P5_9GAMM</name>
<dbReference type="InterPro" id="IPR024096">
    <property type="entry name" value="NO_sig/Golgi_transp_ligand-bd"/>
</dbReference>
<dbReference type="Gene3D" id="3.40.50.300">
    <property type="entry name" value="P-loop containing nucleotide triphosphate hydrolases"/>
    <property type="match status" value="1"/>
</dbReference>
<dbReference type="PRINTS" id="PR01590">
    <property type="entry name" value="HTHFIS"/>
</dbReference>
<dbReference type="InterPro" id="IPR027417">
    <property type="entry name" value="P-loop_NTPase"/>
</dbReference>
<evidence type="ECO:0000313" key="7">
    <source>
        <dbReference type="EMBL" id="TDU28554.1"/>
    </source>
</evidence>
<dbReference type="InterPro" id="IPR010523">
    <property type="entry name" value="XylR_N"/>
</dbReference>
<dbReference type="PANTHER" id="PTHR32071:SF113">
    <property type="entry name" value="ALGINATE BIOSYNTHESIS TRANSCRIPTIONAL REGULATORY PROTEIN ALGB"/>
    <property type="match status" value="1"/>
</dbReference>
<dbReference type="OrthoDB" id="9804019at2"/>
<dbReference type="GO" id="GO:0005524">
    <property type="term" value="F:ATP binding"/>
    <property type="evidence" value="ECO:0007669"/>
    <property type="project" value="UniProtKB-KW"/>
</dbReference>
<dbReference type="RefSeq" id="WP_133882091.1">
    <property type="nucleotide sequence ID" value="NZ_MWIN01000024.1"/>
</dbReference>
<organism evidence="7 8">
    <name type="scientific">Panacagrimonas perspica</name>
    <dbReference type="NCBI Taxonomy" id="381431"/>
    <lineage>
        <taxon>Bacteria</taxon>
        <taxon>Pseudomonadati</taxon>
        <taxon>Pseudomonadota</taxon>
        <taxon>Gammaproteobacteria</taxon>
        <taxon>Nevskiales</taxon>
        <taxon>Nevskiaceae</taxon>
        <taxon>Panacagrimonas</taxon>
    </lineage>
</organism>
<evidence type="ECO:0000256" key="3">
    <source>
        <dbReference type="ARBA" id="ARBA00023015"/>
    </source>
</evidence>
<keyword evidence="4" id="KW-0804">Transcription</keyword>
<dbReference type="Pfam" id="PF00158">
    <property type="entry name" value="Sigma54_activat"/>
    <property type="match status" value="1"/>
</dbReference>